<feature type="chain" id="PRO_5040105189" description="Angiotensin-converting enzyme" evidence="14">
    <location>
        <begin position="33"/>
        <end position="668"/>
    </location>
</feature>
<comment type="cofactor">
    <cofactor evidence="13">
        <name>Zn(2+)</name>
        <dbReference type="ChEBI" id="CHEBI:29105"/>
    </cofactor>
    <text evidence="13">Binds 1 zinc ion per subunit.</text>
</comment>
<comment type="caution">
    <text evidence="12">Lacks conserved residue(s) required for the propagation of feature annotation.</text>
</comment>
<comment type="similarity">
    <text evidence="1 12 13">Belongs to the peptidase M2 family.</text>
</comment>
<dbReference type="SUPFAM" id="SSF55486">
    <property type="entry name" value="Metalloproteases ('zincins'), catalytic domain"/>
    <property type="match status" value="1"/>
</dbReference>
<dbReference type="EMBL" id="CAKOFQ010007102">
    <property type="protein sequence ID" value="CAH1990966.1"/>
    <property type="molecule type" value="Genomic_DNA"/>
</dbReference>
<feature type="glycosylation site" description="N-linked (GlcNAc...) asparagine; partial" evidence="6">
    <location>
        <position position="164"/>
    </location>
</feature>
<sequence>MLGLKRTKRGCQTKMIARVLLLHAVLVGQVYGNWDIDARIVQGSNADLGEALQFLKEYDAEASDMCFRVSTAQWKYATNMTEANKRKMMEEQALKAKFDKLTWRKAITFDWTRIPDVEVKRQLRMLTTNTRASLTDDKFNELHQLISEMKEIYAHVRVCPYAFNGEKPMFCDLELSDVQKIMASSRSHFELLHIWKEWHDKVGTPMKNRFIRYIQLTNQAARINGFLDAGEEMRFAYEDRDFDNDLAISLQKIQPLYKELLAYVRRKLIDTYGPKVVRPEGSLPAHILGNIWAQDWSNIPDIVLPYANFRNFDVTGEMLKQGFTPLQMFQMAEEFFTSLGLKPMPPEFWRHSMLEKPNGRRVQCTASAWDFCNRVDFRIKQCTEVDMKNLITVHHEMAHIQYYMYYADLPHLYRDGANPGFHEGVANAVILSVFNPVHFRRVGLFENNTDLYELNINFLMLMALRKVAYAPFAYIIDQWRYELSESGTTKMNSLWWDLRQTNQGIVPPVPRTDYHLDAASKRHIPADVPYTKYYVALLLEFQIHEAMCRAARFEGPLHECDVYRSREAGRVLIDILRNGKSRHWRDVIRALTRGETDKISPDSMLRYFDPLLRWLKSQNRRERVIGWTTFKEDKALFEPLVLSGARRSVRSIFIVFVFAITVTYNSLE</sequence>
<evidence type="ECO:0000313" key="16">
    <source>
        <dbReference type="Proteomes" id="UP001152888"/>
    </source>
</evidence>
<evidence type="ECO:0000256" key="4">
    <source>
        <dbReference type="ARBA" id="ARBA00023180"/>
    </source>
</evidence>
<feature type="active site" description="Proton donor 1" evidence="5">
    <location>
        <position position="523"/>
    </location>
</feature>
<feature type="disulfide bond" evidence="10">
    <location>
        <begin position="159"/>
        <end position="171"/>
    </location>
</feature>
<feature type="binding site" evidence="8">
    <location>
        <position position="237"/>
    </location>
    <ligand>
        <name>chloride</name>
        <dbReference type="ChEBI" id="CHEBI:17996"/>
        <label>1</label>
    </ligand>
</feature>
<keyword evidence="13" id="KW-0482">Metalloprotease</keyword>
<dbReference type="EC" id="3.4.-.-" evidence="13"/>
<dbReference type="PANTHER" id="PTHR10514:SF45">
    <property type="entry name" value="ANGIOTENSIN-CONVERTING ENZYME"/>
    <property type="match status" value="1"/>
</dbReference>
<evidence type="ECO:0000256" key="7">
    <source>
        <dbReference type="PIRSR" id="PIRSR601548-11"/>
    </source>
</evidence>
<keyword evidence="13" id="KW-0378">Hydrolase</keyword>
<keyword evidence="2 14" id="KW-0732">Signal</keyword>
<feature type="signal peptide" evidence="14">
    <location>
        <begin position="1"/>
        <end position="32"/>
    </location>
</feature>
<reference evidence="15" key="1">
    <citation type="submission" date="2022-03" db="EMBL/GenBank/DDBJ databases">
        <authorList>
            <person name="Sayadi A."/>
        </authorList>
    </citation>
    <scope>NUCLEOTIDE SEQUENCE</scope>
</reference>
<proteinExistence type="inferred from homology"/>
<keyword evidence="3 10" id="KW-1015">Disulfide bond</keyword>
<evidence type="ECO:0000256" key="5">
    <source>
        <dbReference type="PIRSR" id="PIRSR601548-1"/>
    </source>
</evidence>
<evidence type="ECO:0000256" key="10">
    <source>
        <dbReference type="PIRSR" id="PIRSR601548-4"/>
    </source>
</evidence>
<feature type="active site" description="Proton acceptor 2" evidence="7">
    <location>
        <position position="396"/>
    </location>
</feature>
<dbReference type="GO" id="GO:0004180">
    <property type="term" value="F:carboxypeptidase activity"/>
    <property type="evidence" value="ECO:0007669"/>
    <property type="project" value="UniProtKB-KW"/>
</dbReference>
<dbReference type="GO" id="GO:0008237">
    <property type="term" value="F:metallopeptidase activity"/>
    <property type="evidence" value="ECO:0007669"/>
    <property type="project" value="UniProtKB-KW"/>
</dbReference>
<keyword evidence="13" id="KW-0645">Protease</keyword>
<keyword evidence="4 6" id="KW-0325">Glycoprotein</keyword>
<dbReference type="AlphaFoldDB" id="A0A9P0LAI2"/>
<evidence type="ECO:0000256" key="1">
    <source>
        <dbReference type="ARBA" id="ARBA00008139"/>
    </source>
</evidence>
<dbReference type="GO" id="GO:0006508">
    <property type="term" value="P:proteolysis"/>
    <property type="evidence" value="ECO:0007669"/>
    <property type="project" value="UniProtKB-KW"/>
</dbReference>
<feature type="binding site" evidence="9">
    <location>
        <position position="423"/>
    </location>
    <ligand>
        <name>Zn(2+)</name>
        <dbReference type="ChEBI" id="CHEBI:29105"/>
        <label>1</label>
        <note>catalytic</note>
    </ligand>
</feature>
<feature type="glycosylation site" description="N-linked (GlcNAc...) asparagine" evidence="6">
    <location>
        <position position="79"/>
    </location>
</feature>
<evidence type="ECO:0000313" key="15">
    <source>
        <dbReference type="EMBL" id="CAH1990966.1"/>
    </source>
</evidence>
<organism evidence="15 16">
    <name type="scientific">Acanthoscelides obtectus</name>
    <name type="common">Bean weevil</name>
    <name type="synonym">Bruchus obtectus</name>
    <dbReference type="NCBI Taxonomy" id="200917"/>
    <lineage>
        <taxon>Eukaryota</taxon>
        <taxon>Metazoa</taxon>
        <taxon>Ecdysozoa</taxon>
        <taxon>Arthropoda</taxon>
        <taxon>Hexapoda</taxon>
        <taxon>Insecta</taxon>
        <taxon>Pterygota</taxon>
        <taxon>Neoptera</taxon>
        <taxon>Endopterygota</taxon>
        <taxon>Coleoptera</taxon>
        <taxon>Polyphaga</taxon>
        <taxon>Cucujiformia</taxon>
        <taxon>Chrysomeloidea</taxon>
        <taxon>Chrysomelidae</taxon>
        <taxon>Bruchinae</taxon>
        <taxon>Bruchini</taxon>
        <taxon>Acanthoscelides</taxon>
    </lineage>
</organism>
<evidence type="ECO:0000256" key="12">
    <source>
        <dbReference type="PROSITE-ProRule" id="PRU01355"/>
    </source>
</evidence>
<keyword evidence="9 13" id="KW-0479">Metal-binding</keyword>
<evidence type="ECO:0000256" key="9">
    <source>
        <dbReference type="PIRSR" id="PIRSR601548-3"/>
    </source>
</evidence>
<evidence type="ECO:0000256" key="11">
    <source>
        <dbReference type="PIRSR" id="PIRSR601548-8"/>
    </source>
</evidence>
<dbReference type="InterPro" id="IPR001548">
    <property type="entry name" value="Peptidase_M2"/>
</dbReference>
<dbReference type="PANTHER" id="PTHR10514">
    <property type="entry name" value="ANGIOTENSIN-CONVERTING ENZYME"/>
    <property type="match status" value="1"/>
</dbReference>
<dbReference type="CDD" id="cd06461">
    <property type="entry name" value="M2_ACE"/>
    <property type="match status" value="1"/>
</dbReference>
<evidence type="ECO:0000256" key="3">
    <source>
        <dbReference type="ARBA" id="ARBA00023157"/>
    </source>
</evidence>
<dbReference type="Pfam" id="PF01401">
    <property type="entry name" value="Peptidase_M2"/>
    <property type="match status" value="1"/>
</dbReference>
<dbReference type="GO" id="GO:0008241">
    <property type="term" value="F:peptidyl-dipeptidase activity"/>
    <property type="evidence" value="ECO:0007669"/>
    <property type="project" value="InterPro"/>
</dbReference>
<dbReference type="Proteomes" id="UP001152888">
    <property type="component" value="Unassembled WGS sequence"/>
</dbReference>
<keyword evidence="9 13" id="KW-0862">Zinc</keyword>
<accession>A0A9P0LAI2</accession>
<dbReference type="PROSITE" id="PS52011">
    <property type="entry name" value="PEPTIDASE_M2"/>
    <property type="match status" value="1"/>
</dbReference>
<dbReference type="GO" id="GO:0005886">
    <property type="term" value="C:plasma membrane"/>
    <property type="evidence" value="ECO:0007669"/>
    <property type="project" value="TreeGrafter"/>
</dbReference>
<evidence type="ECO:0000256" key="6">
    <source>
        <dbReference type="PIRSR" id="PIRSR601548-10"/>
    </source>
</evidence>
<feature type="disulfide bond" evidence="10 12">
    <location>
        <begin position="364"/>
        <end position="382"/>
    </location>
</feature>
<feature type="binding site" evidence="11">
    <location>
        <position position="423"/>
    </location>
    <ligand>
        <name>Zn(2+)</name>
        <dbReference type="ChEBI" id="CHEBI:29105"/>
        <label>2</label>
        <note>catalytic</note>
    </ligand>
</feature>
<dbReference type="PRINTS" id="PR00791">
    <property type="entry name" value="PEPDIPTASEA"/>
</dbReference>
<feature type="binding site" evidence="11">
    <location>
        <position position="395"/>
    </location>
    <ligand>
        <name>Zn(2+)</name>
        <dbReference type="ChEBI" id="CHEBI:29105"/>
        <label>2</label>
        <note>catalytic</note>
    </ligand>
</feature>
<keyword evidence="16" id="KW-1185">Reference proteome</keyword>
<keyword evidence="13" id="KW-0121">Carboxypeptidase</keyword>
<name>A0A9P0LAI2_ACAOB</name>
<feature type="disulfide bond" evidence="10">
    <location>
        <begin position="548"/>
        <end position="560"/>
    </location>
</feature>
<feature type="binding site" evidence="9">
    <location>
        <position position="395"/>
    </location>
    <ligand>
        <name>Zn(2+)</name>
        <dbReference type="ChEBI" id="CHEBI:29105"/>
        <label>1</label>
        <note>catalytic</note>
    </ligand>
</feature>
<feature type="binding site" evidence="11">
    <location>
        <position position="399"/>
    </location>
    <ligand>
        <name>Zn(2+)</name>
        <dbReference type="ChEBI" id="CHEBI:29105"/>
        <label>2</label>
        <note>catalytic</note>
    </ligand>
</feature>
<dbReference type="GO" id="GO:0046872">
    <property type="term" value="F:metal ion binding"/>
    <property type="evidence" value="ECO:0007669"/>
    <property type="project" value="UniProtKB-KW"/>
</dbReference>
<comment type="caution">
    <text evidence="15">The sequence shown here is derived from an EMBL/GenBank/DDBJ whole genome shotgun (WGS) entry which is preliminary data.</text>
</comment>
<feature type="binding site" evidence="9">
    <location>
        <position position="399"/>
    </location>
    <ligand>
        <name>Zn(2+)</name>
        <dbReference type="ChEBI" id="CHEBI:29105"/>
        <label>1</label>
        <note>catalytic</note>
    </ligand>
</feature>
<protein>
    <recommendedName>
        <fullName evidence="13">Angiotensin-converting enzyme</fullName>
        <ecNumber evidence="13">3.4.-.-</ecNumber>
    </recommendedName>
</protein>
<evidence type="ECO:0000256" key="8">
    <source>
        <dbReference type="PIRSR" id="PIRSR601548-2"/>
    </source>
</evidence>
<gene>
    <name evidence="15" type="ORF">ACAOBT_LOCUS19983</name>
</gene>
<feature type="active site" description="Proton donor 2" evidence="7">
    <location>
        <position position="523"/>
    </location>
</feature>
<evidence type="ECO:0000256" key="14">
    <source>
        <dbReference type="SAM" id="SignalP"/>
    </source>
</evidence>
<evidence type="ECO:0000256" key="2">
    <source>
        <dbReference type="ARBA" id="ARBA00022729"/>
    </source>
</evidence>
<feature type="active site" description="Proton acceptor 1" evidence="5">
    <location>
        <position position="396"/>
    </location>
</feature>
<dbReference type="OrthoDB" id="10029630at2759"/>
<evidence type="ECO:0000256" key="13">
    <source>
        <dbReference type="RuleBase" id="RU361144"/>
    </source>
</evidence>